<protein>
    <submittedName>
        <fullName evidence="1">Phosphoglycerate kinase</fullName>
    </submittedName>
</protein>
<organism evidence="1 2">
    <name type="scientific">Gossypium australe</name>
    <dbReference type="NCBI Taxonomy" id="47621"/>
    <lineage>
        <taxon>Eukaryota</taxon>
        <taxon>Viridiplantae</taxon>
        <taxon>Streptophyta</taxon>
        <taxon>Embryophyta</taxon>
        <taxon>Tracheophyta</taxon>
        <taxon>Spermatophyta</taxon>
        <taxon>Magnoliopsida</taxon>
        <taxon>eudicotyledons</taxon>
        <taxon>Gunneridae</taxon>
        <taxon>Pentapetalae</taxon>
        <taxon>rosids</taxon>
        <taxon>malvids</taxon>
        <taxon>Malvales</taxon>
        <taxon>Malvaceae</taxon>
        <taxon>Malvoideae</taxon>
        <taxon>Gossypium</taxon>
    </lineage>
</organism>
<evidence type="ECO:0000313" key="1">
    <source>
        <dbReference type="EMBL" id="KAA3486679.1"/>
    </source>
</evidence>
<reference evidence="2" key="1">
    <citation type="journal article" date="2019" name="Plant Biotechnol. J.">
        <title>Genome sequencing of the Australian wild diploid species Gossypium australe highlights disease resistance and delayed gland morphogenesis.</title>
        <authorList>
            <person name="Cai Y."/>
            <person name="Cai X."/>
            <person name="Wang Q."/>
            <person name="Wang P."/>
            <person name="Zhang Y."/>
            <person name="Cai C."/>
            <person name="Xu Y."/>
            <person name="Wang K."/>
            <person name="Zhou Z."/>
            <person name="Wang C."/>
            <person name="Geng S."/>
            <person name="Li B."/>
            <person name="Dong Q."/>
            <person name="Hou Y."/>
            <person name="Wang H."/>
            <person name="Ai P."/>
            <person name="Liu Z."/>
            <person name="Yi F."/>
            <person name="Sun M."/>
            <person name="An G."/>
            <person name="Cheng J."/>
            <person name="Zhang Y."/>
            <person name="Shi Q."/>
            <person name="Xie Y."/>
            <person name="Shi X."/>
            <person name="Chang Y."/>
            <person name="Huang F."/>
            <person name="Chen Y."/>
            <person name="Hong S."/>
            <person name="Mi L."/>
            <person name="Sun Q."/>
            <person name="Zhang L."/>
            <person name="Zhou B."/>
            <person name="Peng R."/>
            <person name="Zhang X."/>
            <person name="Liu F."/>
        </authorList>
    </citation>
    <scope>NUCLEOTIDE SEQUENCE [LARGE SCALE GENOMIC DNA]</scope>
    <source>
        <strain evidence="2">cv. PA1801</strain>
    </source>
</reference>
<dbReference type="AlphaFoldDB" id="A0A5B6WXI8"/>
<name>A0A5B6WXI8_9ROSI</name>
<proteinExistence type="predicted"/>
<keyword evidence="2" id="KW-1185">Reference proteome</keyword>
<dbReference type="GO" id="GO:0016301">
    <property type="term" value="F:kinase activity"/>
    <property type="evidence" value="ECO:0007669"/>
    <property type="project" value="UniProtKB-KW"/>
</dbReference>
<keyword evidence="1" id="KW-0418">Kinase</keyword>
<dbReference type="EMBL" id="SMMG02000001">
    <property type="protein sequence ID" value="KAA3486679.1"/>
    <property type="molecule type" value="Genomic_DNA"/>
</dbReference>
<sequence>MVASSPLLDGHSLEYRPTVLESPFISKTLSPIEIPNLVACNPACASAANGDAIPQWRIDLDAKISPPTSRTTSPTQI</sequence>
<evidence type="ECO:0000313" key="2">
    <source>
        <dbReference type="Proteomes" id="UP000325315"/>
    </source>
</evidence>
<gene>
    <name evidence="1" type="ORF">EPI10_030563</name>
</gene>
<comment type="caution">
    <text evidence="1">The sequence shown here is derived from an EMBL/GenBank/DDBJ whole genome shotgun (WGS) entry which is preliminary data.</text>
</comment>
<accession>A0A5B6WXI8</accession>
<dbReference type="Proteomes" id="UP000325315">
    <property type="component" value="Unassembled WGS sequence"/>
</dbReference>
<keyword evidence="1" id="KW-0808">Transferase</keyword>
<dbReference type="OrthoDB" id="10384025at2759"/>